<dbReference type="STRING" id="706587.Desti_3778"/>
<dbReference type="AlphaFoldDB" id="I4CA30"/>
<dbReference type="HOGENOM" id="CLU_2272884_0_0_7"/>
<organism evidence="2 3">
    <name type="scientific">Desulfomonile tiedjei (strain ATCC 49306 / DSM 6799 / DCB-1)</name>
    <dbReference type="NCBI Taxonomy" id="706587"/>
    <lineage>
        <taxon>Bacteria</taxon>
        <taxon>Pseudomonadati</taxon>
        <taxon>Thermodesulfobacteriota</taxon>
        <taxon>Desulfomonilia</taxon>
        <taxon>Desulfomonilales</taxon>
        <taxon>Desulfomonilaceae</taxon>
        <taxon>Desulfomonile</taxon>
    </lineage>
</organism>
<keyword evidence="3" id="KW-1185">Reference proteome</keyword>
<dbReference type="RefSeq" id="WP_014811547.1">
    <property type="nucleotide sequence ID" value="NC_018025.1"/>
</dbReference>
<dbReference type="EMBL" id="CP003360">
    <property type="protein sequence ID" value="AFM26421.1"/>
    <property type="molecule type" value="Genomic_DNA"/>
</dbReference>
<feature type="chain" id="PRO_5003687239" evidence="1">
    <location>
        <begin position="25"/>
        <end position="102"/>
    </location>
</feature>
<dbReference type="Proteomes" id="UP000006055">
    <property type="component" value="Chromosome"/>
</dbReference>
<feature type="signal peptide" evidence="1">
    <location>
        <begin position="1"/>
        <end position="24"/>
    </location>
</feature>
<name>I4CA30_DESTA</name>
<sequence>MRSIRFIFAFMLLGVLCVSGIASAADYNSRFVRNYPPGYHGMWYYAERFFDKPDKSRTEEYRWDKFTARINNIQYPFLPHPYAWNYGDHRSFNLPNYNSNDW</sequence>
<evidence type="ECO:0000313" key="3">
    <source>
        <dbReference type="Proteomes" id="UP000006055"/>
    </source>
</evidence>
<protein>
    <submittedName>
        <fullName evidence="2">Uncharacterized protein</fullName>
    </submittedName>
</protein>
<dbReference type="KEGG" id="dti:Desti_3778"/>
<evidence type="ECO:0000313" key="2">
    <source>
        <dbReference type="EMBL" id="AFM26421.1"/>
    </source>
</evidence>
<evidence type="ECO:0000256" key="1">
    <source>
        <dbReference type="SAM" id="SignalP"/>
    </source>
</evidence>
<reference evidence="3" key="1">
    <citation type="submission" date="2012-06" db="EMBL/GenBank/DDBJ databases">
        <title>Complete sequence of chromosome of Desulfomonile tiedjei DSM 6799.</title>
        <authorList>
            <person name="Lucas S."/>
            <person name="Copeland A."/>
            <person name="Lapidus A."/>
            <person name="Glavina del Rio T."/>
            <person name="Dalin E."/>
            <person name="Tice H."/>
            <person name="Bruce D."/>
            <person name="Goodwin L."/>
            <person name="Pitluck S."/>
            <person name="Peters L."/>
            <person name="Ovchinnikova G."/>
            <person name="Zeytun A."/>
            <person name="Lu M."/>
            <person name="Kyrpides N."/>
            <person name="Mavromatis K."/>
            <person name="Ivanova N."/>
            <person name="Brettin T."/>
            <person name="Detter J.C."/>
            <person name="Han C."/>
            <person name="Larimer F."/>
            <person name="Land M."/>
            <person name="Hauser L."/>
            <person name="Markowitz V."/>
            <person name="Cheng J.-F."/>
            <person name="Hugenholtz P."/>
            <person name="Woyke T."/>
            <person name="Wu D."/>
            <person name="Spring S."/>
            <person name="Schroeder M."/>
            <person name="Brambilla E."/>
            <person name="Klenk H.-P."/>
            <person name="Eisen J.A."/>
        </authorList>
    </citation>
    <scope>NUCLEOTIDE SEQUENCE [LARGE SCALE GENOMIC DNA]</scope>
    <source>
        <strain evidence="3">ATCC 49306 / DSM 6799 / DCB-1</strain>
    </source>
</reference>
<proteinExistence type="predicted"/>
<gene>
    <name evidence="2" type="ordered locus">Desti_3778</name>
</gene>
<keyword evidence="1" id="KW-0732">Signal</keyword>
<accession>I4CA30</accession>